<dbReference type="STRING" id="133381.A0A2T9Z6G8"/>
<feature type="compositionally biased region" description="Polar residues" evidence="1">
    <location>
        <begin position="757"/>
        <end position="773"/>
    </location>
</feature>
<feature type="compositionally biased region" description="Low complexity" evidence="1">
    <location>
        <begin position="693"/>
        <end position="718"/>
    </location>
</feature>
<protein>
    <recommendedName>
        <fullName evidence="4">Karyogamy protein</fullName>
    </recommendedName>
</protein>
<feature type="compositionally biased region" description="Polar residues" evidence="1">
    <location>
        <begin position="654"/>
        <end position="674"/>
    </location>
</feature>
<dbReference type="EMBL" id="MBFS01002175">
    <property type="protein sequence ID" value="PVV00137.1"/>
    <property type="molecule type" value="Genomic_DNA"/>
</dbReference>
<feature type="compositionally biased region" description="Low complexity" evidence="1">
    <location>
        <begin position="774"/>
        <end position="791"/>
    </location>
</feature>
<evidence type="ECO:0000256" key="1">
    <source>
        <dbReference type="SAM" id="MobiDB-lite"/>
    </source>
</evidence>
<gene>
    <name evidence="2" type="ORF">BB560_005397</name>
</gene>
<name>A0A2T9Z6G8_9FUNG</name>
<accession>A0A2T9Z6G8</accession>
<sequence length="791" mass="88490">MKYSIETQPQPLESDSSLPLLTNLLQEFDSHLLNCSKFIASSSSSIKDPDIPPPKNFFSNLDLQIKQLDQAGSNLFHLIQSLLTSCFQNSSINSNVSLQSNDPNYDHLSVQEELSERSLFNQSQAKLDSWFGLQSQLFDLRKEANAFQLKQEFLSYISSLAKQFDSLLIETQHLLVQVSTDLSTKLVSKNNPLLNNSAAENPSPNVDPIANINSTSKGLKAKFRKICKVHSLLTPKKSLVLKRINLLETKTQSYNLPVQSTNQQNNASSNSEFLAKFQELNSIDEKIISVLKNIKSHLSLFKVKANFAESLQRIYNLSHIITARLSELLHFHFLQAKISNPNSPTLMPKKNNTPPSLKNSHLTNSSQTIKDSYIAYTKMAIKLKVTSADVNTILNSLLDVITSFKNKPIFSNMSESYANCNSYWEKIYNNTQDELKMISSYFELHYNDSSKAFNANNHQSSDIFSNQDPFNNFQTDTFDVLGPLHSIDKQHSKSDLKRRNSVISNYSSANQSRLVKKYSNCLILQQQLNLDYHTSIKSHRSSFDSNIKYKKSSDSERSVSSSSSFSHQNTSLESLPNSNSSSKLFVFRPFSRIVPSTNLSKNSLQEFNSRLKFSRANTSPANSVHSTLSNSNLDQNSTPTNSNRKAMHRISKIKTPTNLSIPVTGDTTEPSLFSKTDKRRLSDNRDFTSSEISPSNKTNSSRRSSHSSLIGSSGSHLKTSATPSAVSQLPSMSNIKKPSSSRISTPSPLPQHPIKMNNESKGNRNSMLKSPTKLNSSQLFSSNLPSSSRLV</sequence>
<evidence type="ECO:0000313" key="2">
    <source>
        <dbReference type="EMBL" id="PVV00137.1"/>
    </source>
</evidence>
<dbReference type="Proteomes" id="UP000245609">
    <property type="component" value="Unassembled WGS sequence"/>
</dbReference>
<feature type="compositionally biased region" description="Polar residues" evidence="1">
    <location>
        <begin position="719"/>
        <end position="746"/>
    </location>
</feature>
<comment type="caution">
    <text evidence="2">The sequence shown here is derived from an EMBL/GenBank/DDBJ whole genome shotgun (WGS) entry which is preliminary data.</text>
</comment>
<organism evidence="2 3">
    <name type="scientific">Smittium megazygosporum</name>
    <dbReference type="NCBI Taxonomy" id="133381"/>
    <lineage>
        <taxon>Eukaryota</taxon>
        <taxon>Fungi</taxon>
        <taxon>Fungi incertae sedis</taxon>
        <taxon>Zoopagomycota</taxon>
        <taxon>Kickxellomycotina</taxon>
        <taxon>Harpellomycetes</taxon>
        <taxon>Harpellales</taxon>
        <taxon>Legeriomycetaceae</taxon>
        <taxon>Smittium</taxon>
    </lineage>
</organism>
<feature type="compositionally biased region" description="Polar residues" evidence="1">
    <location>
        <begin position="616"/>
        <end position="644"/>
    </location>
</feature>
<evidence type="ECO:0000313" key="3">
    <source>
        <dbReference type="Proteomes" id="UP000245609"/>
    </source>
</evidence>
<feature type="region of interest" description="Disordered" evidence="1">
    <location>
        <begin position="616"/>
        <end position="791"/>
    </location>
</feature>
<dbReference type="AlphaFoldDB" id="A0A2T9Z6G8"/>
<evidence type="ECO:0008006" key="4">
    <source>
        <dbReference type="Google" id="ProtNLM"/>
    </source>
</evidence>
<feature type="compositionally biased region" description="Basic and acidic residues" evidence="1">
    <location>
        <begin position="675"/>
        <end position="688"/>
    </location>
</feature>
<feature type="compositionally biased region" description="Low complexity" evidence="1">
    <location>
        <begin position="558"/>
        <end position="579"/>
    </location>
</feature>
<feature type="region of interest" description="Disordered" evidence="1">
    <location>
        <begin position="547"/>
        <end position="579"/>
    </location>
</feature>
<proteinExistence type="predicted"/>
<reference evidence="2 3" key="1">
    <citation type="journal article" date="2018" name="MBio">
        <title>Comparative Genomics Reveals the Core Gene Toolbox for the Fungus-Insect Symbiosis.</title>
        <authorList>
            <person name="Wang Y."/>
            <person name="Stata M."/>
            <person name="Wang W."/>
            <person name="Stajich J.E."/>
            <person name="White M.M."/>
            <person name="Moncalvo J.M."/>
        </authorList>
    </citation>
    <scope>NUCLEOTIDE SEQUENCE [LARGE SCALE GENOMIC DNA]</scope>
    <source>
        <strain evidence="2 3">SC-DP-2</strain>
    </source>
</reference>
<keyword evidence="3" id="KW-1185">Reference proteome</keyword>